<evidence type="ECO:0000313" key="20">
    <source>
        <dbReference type="EMBL" id="CAD0002404.1"/>
    </source>
</evidence>
<evidence type="ECO:0000259" key="18">
    <source>
        <dbReference type="PROSITE" id="PS50113"/>
    </source>
</evidence>
<evidence type="ECO:0000256" key="10">
    <source>
        <dbReference type="ARBA" id="ARBA00022840"/>
    </source>
</evidence>
<keyword evidence="8" id="KW-0812">Transmembrane</keyword>
<keyword evidence="10" id="KW-0547">Nucleotide-binding</keyword>
<reference evidence="20 21" key="1">
    <citation type="submission" date="2020-06" db="EMBL/GenBank/DDBJ databases">
        <authorList>
            <person name="Criscuolo A."/>
        </authorList>
    </citation>
    <scope>NUCLEOTIDE SEQUENCE [LARGE SCALE GENOMIC DNA]</scope>
    <source>
        <strain evidence="21">CIP 111411</strain>
    </source>
</reference>
<dbReference type="SMART" id="SM00086">
    <property type="entry name" value="PAC"/>
    <property type="match status" value="2"/>
</dbReference>
<evidence type="ECO:0000256" key="3">
    <source>
        <dbReference type="ARBA" id="ARBA00012438"/>
    </source>
</evidence>
<evidence type="ECO:0000256" key="14">
    <source>
        <dbReference type="PROSITE-ProRule" id="PRU00169"/>
    </source>
</evidence>
<evidence type="ECO:0000256" key="5">
    <source>
        <dbReference type="ARBA" id="ARBA00022519"/>
    </source>
</evidence>
<dbReference type="Pfam" id="PF00989">
    <property type="entry name" value="PAS"/>
    <property type="match status" value="1"/>
</dbReference>
<dbReference type="Gene3D" id="3.30.565.10">
    <property type="entry name" value="Histidine kinase-like ATPase, C-terminal domain"/>
    <property type="match status" value="1"/>
</dbReference>
<dbReference type="Pfam" id="PF13426">
    <property type="entry name" value="PAS_9"/>
    <property type="match status" value="1"/>
</dbReference>
<dbReference type="Gene3D" id="1.20.120.160">
    <property type="entry name" value="HPT domain"/>
    <property type="match status" value="1"/>
</dbReference>
<dbReference type="SUPFAM" id="SSF47384">
    <property type="entry name" value="Homodimeric domain of signal transducing histidine kinase"/>
    <property type="match status" value="1"/>
</dbReference>
<evidence type="ECO:0000256" key="1">
    <source>
        <dbReference type="ARBA" id="ARBA00000085"/>
    </source>
</evidence>
<dbReference type="InterPro" id="IPR013656">
    <property type="entry name" value="PAS_4"/>
</dbReference>
<dbReference type="SUPFAM" id="SSF55874">
    <property type="entry name" value="ATPase domain of HSP90 chaperone/DNA topoisomerase II/histidine kinase"/>
    <property type="match status" value="1"/>
</dbReference>
<evidence type="ECO:0000259" key="19">
    <source>
        <dbReference type="PROSITE" id="PS50894"/>
    </source>
</evidence>
<dbReference type="InterPro" id="IPR001789">
    <property type="entry name" value="Sig_transdc_resp-reg_receiver"/>
</dbReference>
<dbReference type="InterPro" id="IPR003594">
    <property type="entry name" value="HATPase_dom"/>
</dbReference>
<dbReference type="GO" id="GO:0006355">
    <property type="term" value="P:regulation of DNA-templated transcription"/>
    <property type="evidence" value="ECO:0007669"/>
    <property type="project" value="InterPro"/>
</dbReference>
<dbReference type="InterPro" id="IPR013767">
    <property type="entry name" value="PAS_fold"/>
</dbReference>
<dbReference type="PANTHER" id="PTHR43047:SF64">
    <property type="entry name" value="HISTIDINE KINASE CONTAINING CHEY-HOMOLOGOUS RECEIVER DOMAIN AND PAS DOMAIN-RELATED"/>
    <property type="match status" value="1"/>
</dbReference>
<comment type="subcellular location">
    <subcellularLocation>
        <location evidence="2">Cell inner membrane</location>
        <topology evidence="2">Multi-pass membrane protein</topology>
    </subcellularLocation>
</comment>
<comment type="caution">
    <text evidence="20">The sequence shown here is derived from an EMBL/GenBank/DDBJ whole genome shotgun (WGS) entry which is preliminary data.</text>
</comment>
<name>A0A6V6YSX0_9FLAO</name>
<dbReference type="Proteomes" id="UP000530060">
    <property type="component" value="Unassembled WGS sequence"/>
</dbReference>
<comment type="catalytic activity">
    <reaction evidence="1">
        <text>ATP + protein L-histidine = ADP + protein N-phospho-L-histidine.</text>
        <dbReference type="EC" id="2.7.13.3"/>
    </reaction>
</comment>
<organism evidence="20 21">
    <name type="scientific">Flavobacterium salmonis</name>
    <dbReference type="NCBI Taxonomy" id="2654844"/>
    <lineage>
        <taxon>Bacteria</taxon>
        <taxon>Pseudomonadati</taxon>
        <taxon>Bacteroidota</taxon>
        <taxon>Flavobacteriia</taxon>
        <taxon>Flavobacteriales</taxon>
        <taxon>Flavobacteriaceae</taxon>
        <taxon>Flavobacterium</taxon>
    </lineage>
</organism>
<sequence>MNHFFKENENKSDKAEVSLRNEQELKQKSISSLFDSLQELDHNYTLREDKKQDILFLSKYLGKQISKRKYTEKKLFETVEFLKVLLDSLQSGIVVVDNNDTILFVNQYFCNIRGLKVSPSEMIGQKPERYLDQAQSLFYDSKNYRDRVAEILKEGKIVLGEILETRDNRFVERDYIPIIIENQCIGHLWKSQDVTLRIKNKNLLNQSEERNRIIMNSSLNAIITVDNSGRITFWNNQAEVIFGWKREEILGKMLNDTIIHKKNKRTYVNILKHYINTEKELVLNKPFELFVIDKNNIEFPIELSLIPLKQNGELFFCSFIQDISERKRAETKLRFQEEKYRNIIANMNLGLIEINNDGVIQFANQGFAKMSGFEVSELIGLNPTDMLVFEKKLDFIKTKKELRKKGISDLYQIPVKNKSGELRWWAVGGAPNYDDTGNLTGSICIQLDITEQKKLEIELENEKVKAQKASKAKEIFLADMSHEIRTPLNAIIGFLREMERQQSPDIQKQYLKDSTIASNHLLSIVNNILDISKIEAGEMALLEEDFVFSDAINNIVTVLKHSAKEKGLKLSSHIDNDIYPYFKGDFLRLGQILFNLIGNALKFTDNGGISLSCTLIKDFGSFQQIKISVVDSGIGMEKNYAENIFNKFSQENTAITRKFGGTGLGMAITKELLHLMNGEIIIQSTKGKGTTVEILLSFNKGNIDTIRKASKEVLMDISGIKVLLVEDNIINRKVVINSLNYFDCIVTEAVNGIQAVEILKQKDFDIILMDVQMPQMDGFQATKYIRNNLKITTPIIAFTANAFKSEVEKCKTAGMDDYVTKPFEEKILVQTIAKHITKKQNTNLIMQKEIKLYDLKNFHLMSKGNQDFVQKMISVFINKTVNVIDKIDFLIEINDFQMARKLLHKIKPSLEIMGITSFYDDMKEIEKMKNGIEEKEKEKITILFLQIKSTLIQTIEQLRIELENI</sequence>
<keyword evidence="4" id="KW-1003">Cell membrane</keyword>
<protein>
    <recommendedName>
        <fullName evidence="3">histidine kinase</fullName>
        <ecNumber evidence="3">2.7.13.3</ecNumber>
    </recommendedName>
</protein>
<dbReference type="InterPro" id="IPR036097">
    <property type="entry name" value="HisK_dim/P_sf"/>
</dbReference>
<evidence type="ECO:0000256" key="13">
    <source>
        <dbReference type="PROSITE-ProRule" id="PRU00110"/>
    </source>
</evidence>
<evidence type="ECO:0000256" key="9">
    <source>
        <dbReference type="ARBA" id="ARBA00022777"/>
    </source>
</evidence>
<dbReference type="InterPro" id="IPR035965">
    <property type="entry name" value="PAS-like_dom_sf"/>
</dbReference>
<feature type="domain" description="PAS" evidence="17">
    <location>
        <begin position="336"/>
        <end position="380"/>
    </location>
</feature>
<dbReference type="InterPro" id="IPR011006">
    <property type="entry name" value="CheY-like_superfamily"/>
</dbReference>
<dbReference type="SUPFAM" id="SSF47226">
    <property type="entry name" value="Histidine-containing phosphotransfer domain, HPT domain"/>
    <property type="match status" value="1"/>
</dbReference>
<evidence type="ECO:0000256" key="4">
    <source>
        <dbReference type="ARBA" id="ARBA00022475"/>
    </source>
</evidence>
<dbReference type="InterPro" id="IPR005467">
    <property type="entry name" value="His_kinase_dom"/>
</dbReference>
<dbReference type="SMART" id="SM00387">
    <property type="entry name" value="HATPase_c"/>
    <property type="match status" value="1"/>
</dbReference>
<dbReference type="NCBIfam" id="TIGR00229">
    <property type="entry name" value="sensory_box"/>
    <property type="match status" value="2"/>
</dbReference>
<evidence type="ECO:0000256" key="2">
    <source>
        <dbReference type="ARBA" id="ARBA00004429"/>
    </source>
</evidence>
<dbReference type="InterPro" id="IPR000700">
    <property type="entry name" value="PAS-assoc_C"/>
</dbReference>
<dbReference type="InterPro" id="IPR003661">
    <property type="entry name" value="HisK_dim/P_dom"/>
</dbReference>
<dbReference type="SUPFAM" id="SSF52172">
    <property type="entry name" value="CheY-like"/>
    <property type="match status" value="1"/>
</dbReference>
<feature type="modified residue" description="4-aspartylphosphate" evidence="14">
    <location>
        <position position="770"/>
    </location>
</feature>
<dbReference type="InterPro" id="IPR036641">
    <property type="entry name" value="HPT_dom_sf"/>
</dbReference>
<dbReference type="SMART" id="SM00388">
    <property type="entry name" value="HisKA"/>
    <property type="match status" value="1"/>
</dbReference>
<dbReference type="PANTHER" id="PTHR43047">
    <property type="entry name" value="TWO-COMPONENT HISTIDINE PROTEIN KINASE"/>
    <property type="match status" value="1"/>
</dbReference>
<evidence type="ECO:0000256" key="12">
    <source>
        <dbReference type="ARBA" id="ARBA00023136"/>
    </source>
</evidence>
<evidence type="ECO:0000256" key="8">
    <source>
        <dbReference type="ARBA" id="ARBA00022692"/>
    </source>
</evidence>
<dbReference type="CDD" id="cd00082">
    <property type="entry name" value="HisKA"/>
    <property type="match status" value="1"/>
</dbReference>
<dbReference type="EC" id="2.7.13.3" evidence="3"/>
<dbReference type="PRINTS" id="PR00344">
    <property type="entry name" value="BCTRLSENSOR"/>
</dbReference>
<evidence type="ECO:0000256" key="11">
    <source>
        <dbReference type="ARBA" id="ARBA00022989"/>
    </source>
</evidence>
<feature type="domain" description="PAS" evidence="17">
    <location>
        <begin position="78"/>
        <end position="115"/>
    </location>
</feature>
<dbReference type="Pfam" id="PF00072">
    <property type="entry name" value="Response_reg"/>
    <property type="match status" value="1"/>
</dbReference>
<dbReference type="InterPro" id="IPR001610">
    <property type="entry name" value="PAC"/>
</dbReference>
<dbReference type="InterPro" id="IPR036890">
    <property type="entry name" value="HATPase_C_sf"/>
</dbReference>
<dbReference type="GO" id="GO:0005886">
    <property type="term" value="C:plasma membrane"/>
    <property type="evidence" value="ECO:0007669"/>
    <property type="project" value="UniProtKB-SubCell"/>
</dbReference>
<dbReference type="PROSITE" id="PS50109">
    <property type="entry name" value="HIS_KIN"/>
    <property type="match status" value="1"/>
</dbReference>
<proteinExistence type="predicted"/>
<keyword evidence="7 20" id="KW-0808">Transferase</keyword>
<dbReference type="GO" id="GO:0000155">
    <property type="term" value="F:phosphorelay sensor kinase activity"/>
    <property type="evidence" value="ECO:0007669"/>
    <property type="project" value="InterPro"/>
</dbReference>
<dbReference type="InterPro" id="IPR000014">
    <property type="entry name" value="PAS"/>
</dbReference>
<dbReference type="Pfam" id="PF00512">
    <property type="entry name" value="HisKA"/>
    <property type="match status" value="1"/>
</dbReference>
<dbReference type="EMBL" id="CAIJDP010000060">
    <property type="protein sequence ID" value="CAD0002404.1"/>
    <property type="molecule type" value="Genomic_DNA"/>
</dbReference>
<dbReference type="Gene3D" id="1.10.287.130">
    <property type="match status" value="1"/>
</dbReference>
<keyword evidence="6 14" id="KW-0597">Phosphoprotein</keyword>
<dbReference type="Pfam" id="PF02518">
    <property type="entry name" value="HATPase_c"/>
    <property type="match status" value="1"/>
</dbReference>
<feature type="domain" description="PAS" evidence="17">
    <location>
        <begin position="207"/>
        <end position="278"/>
    </location>
</feature>
<dbReference type="AlphaFoldDB" id="A0A6V6YSX0"/>
<feature type="domain" description="PAC" evidence="18">
    <location>
        <begin position="409"/>
        <end position="461"/>
    </location>
</feature>
<evidence type="ECO:0000256" key="7">
    <source>
        <dbReference type="ARBA" id="ARBA00022679"/>
    </source>
</evidence>
<dbReference type="SMART" id="SM00448">
    <property type="entry name" value="REC"/>
    <property type="match status" value="1"/>
</dbReference>
<feature type="domain" description="Histidine kinase" evidence="15">
    <location>
        <begin position="479"/>
        <end position="700"/>
    </location>
</feature>
<dbReference type="SMART" id="SM00091">
    <property type="entry name" value="PAS"/>
    <property type="match status" value="3"/>
</dbReference>
<dbReference type="PROSITE" id="PS50112">
    <property type="entry name" value="PAS"/>
    <property type="match status" value="3"/>
</dbReference>
<keyword evidence="5" id="KW-0997">Cell inner membrane</keyword>
<evidence type="ECO:0000259" key="15">
    <source>
        <dbReference type="PROSITE" id="PS50109"/>
    </source>
</evidence>
<dbReference type="InterPro" id="IPR004358">
    <property type="entry name" value="Sig_transdc_His_kin-like_C"/>
</dbReference>
<dbReference type="PROSITE" id="PS50113">
    <property type="entry name" value="PAC"/>
    <property type="match status" value="2"/>
</dbReference>
<evidence type="ECO:0000256" key="6">
    <source>
        <dbReference type="ARBA" id="ARBA00022553"/>
    </source>
</evidence>
<dbReference type="CDD" id="cd16922">
    <property type="entry name" value="HATPase_EvgS-ArcB-TorS-like"/>
    <property type="match status" value="1"/>
</dbReference>
<evidence type="ECO:0000313" key="21">
    <source>
        <dbReference type="Proteomes" id="UP000530060"/>
    </source>
</evidence>
<feature type="domain" description="Response regulatory" evidence="16">
    <location>
        <begin position="721"/>
        <end position="836"/>
    </location>
</feature>
<accession>A0A6V6YSX0</accession>
<dbReference type="PROSITE" id="PS50894">
    <property type="entry name" value="HPT"/>
    <property type="match status" value="1"/>
</dbReference>
<dbReference type="SUPFAM" id="SSF55785">
    <property type="entry name" value="PYP-like sensor domain (PAS domain)"/>
    <property type="match status" value="3"/>
</dbReference>
<dbReference type="Gene3D" id="3.30.450.20">
    <property type="entry name" value="PAS domain"/>
    <property type="match status" value="3"/>
</dbReference>
<dbReference type="FunFam" id="3.30.565.10:FF:000010">
    <property type="entry name" value="Sensor histidine kinase RcsC"/>
    <property type="match status" value="1"/>
</dbReference>
<dbReference type="PROSITE" id="PS50110">
    <property type="entry name" value="RESPONSE_REGULATORY"/>
    <property type="match status" value="1"/>
</dbReference>
<dbReference type="InterPro" id="IPR008207">
    <property type="entry name" value="Sig_transdc_His_kin_Hpt_dom"/>
</dbReference>
<evidence type="ECO:0000259" key="16">
    <source>
        <dbReference type="PROSITE" id="PS50110"/>
    </source>
</evidence>
<feature type="domain" description="PAC" evidence="18">
    <location>
        <begin position="285"/>
        <end position="335"/>
    </location>
</feature>
<feature type="domain" description="HPt" evidence="19">
    <location>
        <begin position="865"/>
        <end position="965"/>
    </location>
</feature>
<dbReference type="Pfam" id="PF08448">
    <property type="entry name" value="PAS_4"/>
    <property type="match status" value="1"/>
</dbReference>
<keyword evidence="21" id="KW-1185">Reference proteome</keyword>
<feature type="modified residue" description="Phosphohistidine" evidence="13">
    <location>
        <position position="904"/>
    </location>
</feature>
<keyword evidence="11" id="KW-1133">Transmembrane helix</keyword>
<dbReference type="Gene3D" id="3.40.50.2300">
    <property type="match status" value="1"/>
</dbReference>
<gene>
    <name evidence="20" type="primary">rcsC_2</name>
    <name evidence="20" type="ORF">FLAT13_01110</name>
</gene>
<keyword evidence="9 20" id="KW-0418">Kinase</keyword>
<dbReference type="RefSeq" id="WP_180908233.1">
    <property type="nucleotide sequence ID" value="NZ_CAIJDP010000060.1"/>
</dbReference>
<dbReference type="CDD" id="cd17546">
    <property type="entry name" value="REC_hyHK_CKI1_RcsC-like"/>
    <property type="match status" value="1"/>
</dbReference>
<evidence type="ECO:0000259" key="17">
    <source>
        <dbReference type="PROSITE" id="PS50112"/>
    </source>
</evidence>
<dbReference type="CDD" id="cd00130">
    <property type="entry name" value="PAS"/>
    <property type="match status" value="3"/>
</dbReference>
<keyword evidence="10" id="KW-0067">ATP-binding</keyword>
<keyword evidence="12" id="KW-0472">Membrane</keyword>